<dbReference type="KEGG" id="ptm:GSPATT00008940001"/>
<evidence type="ECO:0000259" key="2">
    <source>
        <dbReference type="PROSITE" id="PS50067"/>
    </source>
</evidence>
<dbReference type="PROSITE" id="PS50067">
    <property type="entry name" value="KINESIN_MOTOR_2"/>
    <property type="match status" value="1"/>
</dbReference>
<dbReference type="Pfam" id="PF00498">
    <property type="entry name" value="FHA"/>
    <property type="match status" value="1"/>
</dbReference>
<dbReference type="SUPFAM" id="SSF52540">
    <property type="entry name" value="P-loop containing nucleoside triphosphate hydrolases"/>
    <property type="match status" value="1"/>
</dbReference>
<dbReference type="GO" id="GO:0005737">
    <property type="term" value="C:cytoplasm"/>
    <property type="evidence" value="ECO:0000318"/>
    <property type="project" value="GO_Central"/>
</dbReference>
<protein>
    <recommendedName>
        <fullName evidence="2">Kinesin motor domain-containing protein</fullName>
    </recommendedName>
</protein>
<dbReference type="eggNOG" id="KOG0245">
    <property type="taxonomic scope" value="Eukaryota"/>
</dbReference>
<keyword evidence="4" id="KW-1185">Reference proteome</keyword>
<dbReference type="GO" id="GO:0016887">
    <property type="term" value="F:ATP hydrolysis activity"/>
    <property type="evidence" value="ECO:0000318"/>
    <property type="project" value="GO_Central"/>
</dbReference>
<evidence type="ECO:0000313" key="4">
    <source>
        <dbReference type="Proteomes" id="UP000000600"/>
    </source>
</evidence>
<dbReference type="GeneID" id="5025731"/>
<dbReference type="STRING" id="5888.A0CP32"/>
<dbReference type="OMA" id="NITTKYE"/>
<dbReference type="InterPro" id="IPR027640">
    <property type="entry name" value="Kinesin-like_fam"/>
</dbReference>
<dbReference type="GO" id="GO:0005874">
    <property type="term" value="C:microtubule"/>
    <property type="evidence" value="ECO:0000318"/>
    <property type="project" value="GO_Central"/>
</dbReference>
<dbReference type="Pfam" id="PF00225">
    <property type="entry name" value="Kinesin"/>
    <property type="match status" value="1"/>
</dbReference>
<gene>
    <name evidence="3" type="ORF">GSPATT00008940001</name>
</gene>
<comment type="similarity">
    <text evidence="1">Belongs to the TRAFAC class myosin-kinesin ATPase superfamily. Kinesin family.</text>
</comment>
<dbReference type="Gene3D" id="2.60.200.20">
    <property type="match status" value="1"/>
</dbReference>
<dbReference type="GO" id="GO:0047496">
    <property type="term" value="P:vesicle transport along microtubule"/>
    <property type="evidence" value="ECO:0000318"/>
    <property type="project" value="GO_Central"/>
</dbReference>
<dbReference type="InterPro" id="IPR027417">
    <property type="entry name" value="P-loop_NTPase"/>
</dbReference>
<dbReference type="GO" id="GO:0008017">
    <property type="term" value="F:microtubule binding"/>
    <property type="evidence" value="ECO:0000318"/>
    <property type="project" value="GO_Central"/>
</dbReference>
<dbReference type="InterPro" id="IPR000253">
    <property type="entry name" value="FHA_dom"/>
</dbReference>
<dbReference type="GO" id="GO:0003777">
    <property type="term" value="F:microtubule motor activity"/>
    <property type="evidence" value="ECO:0000318"/>
    <property type="project" value="GO_Central"/>
</dbReference>
<dbReference type="HOGENOM" id="CLU_535845_0_0_1"/>
<dbReference type="InParanoid" id="A0CP32"/>
<evidence type="ECO:0000256" key="1">
    <source>
        <dbReference type="PROSITE-ProRule" id="PRU00283"/>
    </source>
</evidence>
<organism evidence="3 4">
    <name type="scientific">Paramecium tetraurelia</name>
    <dbReference type="NCBI Taxonomy" id="5888"/>
    <lineage>
        <taxon>Eukaryota</taxon>
        <taxon>Sar</taxon>
        <taxon>Alveolata</taxon>
        <taxon>Ciliophora</taxon>
        <taxon>Intramacronucleata</taxon>
        <taxon>Oligohymenophorea</taxon>
        <taxon>Peniculida</taxon>
        <taxon>Parameciidae</taxon>
        <taxon>Paramecium</taxon>
    </lineage>
</organism>
<dbReference type="PANTHER" id="PTHR24115:SF802">
    <property type="entry name" value="KINESIN-LIKE PROTEIN UNC-104"/>
    <property type="match status" value="1"/>
</dbReference>
<feature type="domain" description="Kinesin motor" evidence="2">
    <location>
        <begin position="2"/>
        <end position="342"/>
    </location>
</feature>
<proteinExistence type="inferred from homology"/>
<dbReference type="Gene3D" id="3.40.850.10">
    <property type="entry name" value="Kinesin motor domain"/>
    <property type="match status" value="1"/>
</dbReference>
<dbReference type="Proteomes" id="UP000000600">
    <property type="component" value="Unassembled WGS sequence"/>
</dbReference>
<sequence length="509" mass="58820">MSVKVAVRVRPFNNLEIQQNQPLCIAMNGSKTIHFDSTQTKEFDFDYSFWSHDEFEVDEKGYRRPLPNSRYADQKMIFNTVHQDTIPQLFQGQNCCVLSFGYKRSGRSYTLSGTPENQGLIQNFVKEIFQQIAEKQNITTKYEVYTSMLFIFNEKIYDQLSPTDTSELKIRENELQGVFVENLTKELVDSPKSFDVLMNKGIHKAEKYLFKMSYVLSYANIIFKIEIKETKTLGDQKVENFYLINFVDLVCSDRMEKQKDSNKNIGTQLSTLGEVICKVLLLSQPQDQKIFVPYRCSKLTRFLQNTLNQKSNIFLFLSISPAIDKIQQTLSSLKFANKIMKIKKNIINNIKVSENQQILEVNEAQIQTQTKIIQSSIKQQIENTEEQESNQNTQYFQQFDNSEAIQSDTNIKYQAIISTKDGIIELQPLSQESCEQIFINNHQVKELTKLSHGDRISFGNATSLLIQYSGTEIAQTESKLTLTQKDTIDVSEDNQIIQEDNKSVKFDQN</sequence>
<dbReference type="EMBL" id="CT868130">
    <property type="protein sequence ID" value="CAK72549.1"/>
    <property type="molecule type" value="Genomic_DNA"/>
</dbReference>
<accession>A0CP32</accession>
<dbReference type="GO" id="GO:0005524">
    <property type="term" value="F:ATP binding"/>
    <property type="evidence" value="ECO:0007669"/>
    <property type="project" value="InterPro"/>
</dbReference>
<dbReference type="RefSeq" id="XP_001439946.1">
    <property type="nucleotide sequence ID" value="XM_001439909.1"/>
</dbReference>
<comment type="caution">
    <text evidence="1">Lacks conserved residue(s) required for the propagation of feature annotation.</text>
</comment>
<dbReference type="PANTHER" id="PTHR24115">
    <property type="entry name" value="KINESIN-RELATED"/>
    <property type="match status" value="1"/>
</dbReference>
<dbReference type="InterPro" id="IPR001752">
    <property type="entry name" value="Kinesin_motor_dom"/>
</dbReference>
<name>A0CP32_PARTE</name>
<dbReference type="InterPro" id="IPR008984">
    <property type="entry name" value="SMAD_FHA_dom_sf"/>
</dbReference>
<dbReference type="GO" id="GO:0005871">
    <property type="term" value="C:kinesin complex"/>
    <property type="evidence" value="ECO:0000318"/>
    <property type="project" value="GO_Central"/>
</dbReference>
<dbReference type="OrthoDB" id="3176171at2759"/>
<dbReference type="PRINTS" id="PR00380">
    <property type="entry name" value="KINESINHEAVY"/>
</dbReference>
<dbReference type="SUPFAM" id="SSF49879">
    <property type="entry name" value="SMAD/FHA domain"/>
    <property type="match status" value="1"/>
</dbReference>
<dbReference type="AlphaFoldDB" id="A0CP32"/>
<dbReference type="SMART" id="SM00129">
    <property type="entry name" value="KISc"/>
    <property type="match status" value="1"/>
</dbReference>
<evidence type="ECO:0000313" key="3">
    <source>
        <dbReference type="EMBL" id="CAK72549.1"/>
    </source>
</evidence>
<dbReference type="InterPro" id="IPR036961">
    <property type="entry name" value="Kinesin_motor_dom_sf"/>
</dbReference>
<reference evidence="3 4" key="1">
    <citation type="journal article" date="2006" name="Nature">
        <title>Global trends of whole-genome duplications revealed by the ciliate Paramecium tetraurelia.</title>
        <authorList>
            <consortium name="Genoscope"/>
            <person name="Aury J.-M."/>
            <person name="Jaillon O."/>
            <person name="Duret L."/>
            <person name="Noel B."/>
            <person name="Jubin C."/>
            <person name="Porcel B.M."/>
            <person name="Segurens B."/>
            <person name="Daubin V."/>
            <person name="Anthouard V."/>
            <person name="Aiach N."/>
            <person name="Arnaiz O."/>
            <person name="Billaut A."/>
            <person name="Beisson J."/>
            <person name="Blanc I."/>
            <person name="Bouhouche K."/>
            <person name="Camara F."/>
            <person name="Duharcourt S."/>
            <person name="Guigo R."/>
            <person name="Gogendeau D."/>
            <person name="Katinka M."/>
            <person name="Keller A.-M."/>
            <person name="Kissmehl R."/>
            <person name="Klotz C."/>
            <person name="Koll F."/>
            <person name="Le Moue A."/>
            <person name="Lepere C."/>
            <person name="Malinsky S."/>
            <person name="Nowacki M."/>
            <person name="Nowak J.K."/>
            <person name="Plattner H."/>
            <person name="Poulain J."/>
            <person name="Ruiz F."/>
            <person name="Serrano V."/>
            <person name="Zagulski M."/>
            <person name="Dessen P."/>
            <person name="Betermier M."/>
            <person name="Weissenbach J."/>
            <person name="Scarpelli C."/>
            <person name="Schachter V."/>
            <person name="Sperling L."/>
            <person name="Meyer E."/>
            <person name="Cohen J."/>
            <person name="Wincker P."/>
        </authorList>
    </citation>
    <scope>NUCLEOTIDE SEQUENCE [LARGE SCALE GENOMIC DNA]</scope>
    <source>
        <strain evidence="3 4">Stock d4-2</strain>
    </source>
</reference>